<dbReference type="Pfam" id="PF10444">
    <property type="entry name" value="Nbl1_Borealin_N"/>
    <property type="match status" value="1"/>
</dbReference>
<dbReference type="GO" id="GO:0005634">
    <property type="term" value="C:nucleus"/>
    <property type="evidence" value="ECO:0007669"/>
    <property type="project" value="UniProtKB-SubCell"/>
</dbReference>
<dbReference type="AlphaFoldDB" id="L8H1L6"/>
<dbReference type="RefSeq" id="XP_004341495.1">
    <property type="nucleotide sequence ID" value="XM_004341447.1"/>
</dbReference>
<dbReference type="KEGG" id="acan:ACA1_266350"/>
<name>L8H1L6_ACACF</name>
<reference evidence="11 12" key="1">
    <citation type="journal article" date="2013" name="Genome Biol.">
        <title>Genome of Acanthamoeba castellanii highlights extensive lateral gene transfer and early evolution of tyrosine kinase signaling.</title>
        <authorList>
            <person name="Clarke M."/>
            <person name="Lohan A.J."/>
            <person name="Liu B."/>
            <person name="Lagkouvardos I."/>
            <person name="Roy S."/>
            <person name="Zafar N."/>
            <person name="Bertelli C."/>
            <person name="Schilde C."/>
            <person name="Kianianmomeni A."/>
            <person name="Burglin T.R."/>
            <person name="Frech C."/>
            <person name="Turcotte B."/>
            <person name="Kopec K.O."/>
            <person name="Synnott J.M."/>
            <person name="Choo C."/>
            <person name="Paponov I."/>
            <person name="Finkler A."/>
            <person name="Soon Heng Tan C."/>
            <person name="Hutchins A.P."/>
            <person name="Weinmeier T."/>
            <person name="Rattei T."/>
            <person name="Chu J.S."/>
            <person name="Gimenez G."/>
            <person name="Irimia M."/>
            <person name="Rigden D.J."/>
            <person name="Fitzpatrick D.A."/>
            <person name="Lorenzo-Morales J."/>
            <person name="Bateman A."/>
            <person name="Chiu C.H."/>
            <person name="Tang P."/>
            <person name="Hegemann P."/>
            <person name="Fromm H."/>
            <person name="Raoult D."/>
            <person name="Greub G."/>
            <person name="Miranda-Saavedra D."/>
            <person name="Chen N."/>
            <person name="Nash P."/>
            <person name="Ginger M.L."/>
            <person name="Horn M."/>
            <person name="Schaap P."/>
            <person name="Caler L."/>
            <person name="Loftus B."/>
        </authorList>
    </citation>
    <scope>NUCLEOTIDE SEQUENCE [LARGE SCALE GENOMIC DNA]</scope>
    <source>
        <strain evidence="11 12">Neff</strain>
    </source>
</reference>
<keyword evidence="9" id="KW-0137">Centromere</keyword>
<evidence type="ECO:0000313" key="11">
    <source>
        <dbReference type="EMBL" id="ELR19409.1"/>
    </source>
</evidence>
<dbReference type="GO" id="GO:0000775">
    <property type="term" value="C:chromosome, centromeric region"/>
    <property type="evidence" value="ECO:0007669"/>
    <property type="project" value="UniProtKB-SubCell"/>
</dbReference>
<dbReference type="PANTHER" id="PTHR16040:SF7">
    <property type="entry name" value="AUSTRALIN, ISOFORM A-RELATED"/>
    <property type="match status" value="1"/>
</dbReference>
<keyword evidence="12" id="KW-1185">Reference proteome</keyword>
<evidence type="ECO:0000256" key="1">
    <source>
        <dbReference type="ARBA" id="ARBA00004123"/>
    </source>
</evidence>
<keyword evidence="6" id="KW-0498">Mitosis</keyword>
<dbReference type="OrthoDB" id="2392550at2759"/>
<evidence type="ECO:0000256" key="5">
    <source>
        <dbReference type="ARBA" id="ARBA00022618"/>
    </source>
</evidence>
<keyword evidence="4" id="KW-0158">Chromosome</keyword>
<dbReference type="EMBL" id="KB007933">
    <property type="protein sequence ID" value="ELR19409.1"/>
    <property type="molecule type" value="Genomic_DNA"/>
</dbReference>
<keyword evidence="7" id="KW-0539">Nucleus</keyword>
<organism evidence="11 12">
    <name type="scientific">Acanthamoeba castellanii (strain ATCC 30010 / Neff)</name>
    <dbReference type="NCBI Taxonomy" id="1257118"/>
    <lineage>
        <taxon>Eukaryota</taxon>
        <taxon>Amoebozoa</taxon>
        <taxon>Discosea</taxon>
        <taxon>Longamoebia</taxon>
        <taxon>Centramoebida</taxon>
        <taxon>Acanthamoebidae</taxon>
        <taxon>Acanthamoeba</taxon>
    </lineage>
</organism>
<dbReference type="VEuPathDB" id="AmoebaDB:ACA1_266350"/>
<evidence type="ECO:0000256" key="6">
    <source>
        <dbReference type="ARBA" id="ARBA00022776"/>
    </source>
</evidence>
<keyword evidence="8" id="KW-0131">Cell cycle</keyword>
<comment type="similarity">
    <text evidence="3">Belongs to the borealin family.</text>
</comment>
<dbReference type="Gene3D" id="6.10.250.1900">
    <property type="match status" value="1"/>
</dbReference>
<keyword evidence="5" id="KW-0132">Cell division</keyword>
<feature type="domain" description="Borealin N-terminal" evidence="10">
    <location>
        <begin position="33"/>
        <end position="86"/>
    </location>
</feature>
<dbReference type="GeneID" id="14920188"/>
<dbReference type="InterPro" id="IPR018851">
    <property type="entry name" value="Borealin_N"/>
</dbReference>
<evidence type="ECO:0000313" key="12">
    <source>
        <dbReference type="Proteomes" id="UP000011083"/>
    </source>
</evidence>
<evidence type="ECO:0000256" key="7">
    <source>
        <dbReference type="ARBA" id="ARBA00023242"/>
    </source>
</evidence>
<dbReference type="PANTHER" id="PTHR16040">
    <property type="entry name" value="AUSTRALIN, ISOFORM A-RELATED"/>
    <property type="match status" value="1"/>
</dbReference>
<proteinExistence type="inferred from homology"/>
<evidence type="ECO:0000256" key="8">
    <source>
        <dbReference type="ARBA" id="ARBA00023306"/>
    </source>
</evidence>
<evidence type="ECO:0000256" key="9">
    <source>
        <dbReference type="ARBA" id="ARBA00023328"/>
    </source>
</evidence>
<evidence type="ECO:0000256" key="4">
    <source>
        <dbReference type="ARBA" id="ARBA00022454"/>
    </source>
</evidence>
<evidence type="ECO:0000256" key="3">
    <source>
        <dbReference type="ARBA" id="ARBA00009914"/>
    </source>
</evidence>
<gene>
    <name evidence="11" type="ORF">ACA1_266350</name>
</gene>
<dbReference type="Proteomes" id="UP000011083">
    <property type="component" value="Unassembled WGS sequence"/>
</dbReference>
<comment type="subcellular location">
    <subcellularLocation>
        <location evidence="2">Chromosome</location>
        <location evidence="2">Centromere</location>
    </subcellularLocation>
    <subcellularLocation>
        <location evidence="1">Nucleus</location>
    </subcellularLocation>
</comment>
<dbReference type="InterPro" id="IPR018867">
    <property type="entry name" value="Cell_div_borealin"/>
</dbReference>
<accession>L8H1L6</accession>
<evidence type="ECO:0000259" key="10">
    <source>
        <dbReference type="Pfam" id="PF10444"/>
    </source>
</evidence>
<sequence>MAENVAQKRRADVMENKENVENMQISSKGRLPAVLAEFDIEVETRCEALRGQARELEASFRNQLILETLKIPRDIRTMPMKTFAEQYGGDLTAIVEEALRKRYEPMATAASTRTQLP</sequence>
<protein>
    <recommendedName>
        <fullName evidence="10">Borealin N-terminal domain-containing protein</fullName>
    </recommendedName>
</protein>
<dbReference type="GO" id="GO:0051301">
    <property type="term" value="P:cell division"/>
    <property type="evidence" value="ECO:0007669"/>
    <property type="project" value="UniProtKB-KW"/>
</dbReference>
<evidence type="ECO:0000256" key="2">
    <source>
        <dbReference type="ARBA" id="ARBA00004584"/>
    </source>
</evidence>